<accession>A0A319DRF6</accession>
<dbReference type="EMBL" id="KZ825835">
    <property type="protein sequence ID" value="PYH96657.1"/>
    <property type="molecule type" value="Genomic_DNA"/>
</dbReference>
<feature type="domain" description="AB hydrolase-1" evidence="1">
    <location>
        <begin position="39"/>
        <end position="186"/>
    </location>
</feature>
<dbReference type="STRING" id="1448320.A0A319DRF6"/>
<dbReference type="Gene3D" id="3.40.50.1820">
    <property type="entry name" value="alpha/beta hydrolase"/>
    <property type="match status" value="1"/>
</dbReference>
<name>A0A319DRF6_9EURO</name>
<sequence length="189" mass="20123">MAASTVVLVPGAWHQPACMNQLRDELRSLGLDSVTLADAGHLVTVVAHSYGGLVAPRQSRGGGLIMLVYLAAFAIPAGQTLSEAVGGAPPPWATRSNPAEIFYHDLPRDVQDYWIARLLPTTRAVIEIPNTYEPWKHLPCTYILAEQDRALPLEAQKAAVAAMGEITTASVDASHSLLLSVPGEVAIPV</sequence>
<evidence type="ECO:0000313" key="2">
    <source>
        <dbReference type="EMBL" id="PYH96657.1"/>
    </source>
</evidence>
<dbReference type="VEuPathDB" id="FungiDB:BO71DRAFT_417682"/>
<reference evidence="2 3" key="1">
    <citation type="submission" date="2018-02" db="EMBL/GenBank/DDBJ databases">
        <title>The genomes of Aspergillus section Nigri reveals drivers in fungal speciation.</title>
        <authorList>
            <consortium name="DOE Joint Genome Institute"/>
            <person name="Vesth T.C."/>
            <person name="Nybo J."/>
            <person name="Theobald S."/>
            <person name="Brandl J."/>
            <person name="Frisvad J.C."/>
            <person name="Nielsen K.F."/>
            <person name="Lyhne E.K."/>
            <person name="Kogle M.E."/>
            <person name="Kuo A."/>
            <person name="Riley R."/>
            <person name="Clum A."/>
            <person name="Nolan M."/>
            <person name="Lipzen A."/>
            <person name="Salamov A."/>
            <person name="Henrissat B."/>
            <person name="Wiebenga A."/>
            <person name="De vries R.P."/>
            <person name="Grigoriev I.V."/>
            <person name="Mortensen U.H."/>
            <person name="Andersen M.R."/>
            <person name="Baker S.E."/>
        </authorList>
    </citation>
    <scope>NUCLEOTIDE SEQUENCE [LARGE SCALE GENOMIC DNA]</scope>
    <source>
        <strain evidence="2 3">CBS 707.79</strain>
    </source>
</reference>
<protein>
    <recommendedName>
        <fullName evidence="1">AB hydrolase-1 domain-containing protein</fullName>
    </recommendedName>
</protein>
<dbReference type="Pfam" id="PF12697">
    <property type="entry name" value="Abhydrolase_6"/>
    <property type="match status" value="1"/>
</dbReference>
<dbReference type="SUPFAM" id="SSF53474">
    <property type="entry name" value="alpha/beta-Hydrolases"/>
    <property type="match status" value="1"/>
</dbReference>
<dbReference type="InterPro" id="IPR029058">
    <property type="entry name" value="AB_hydrolase_fold"/>
</dbReference>
<dbReference type="PANTHER" id="PTHR37017">
    <property type="entry name" value="AB HYDROLASE-1 DOMAIN-CONTAINING PROTEIN-RELATED"/>
    <property type="match status" value="1"/>
</dbReference>
<gene>
    <name evidence="2" type="ORF">BO71DRAFT_417682</name>
</gene>
<proteinExistence type="predicted"/>
<evidence type="ECO:0000313" key="3">
    <source>
        <dbReference type="Proteomes" id="UP000247810"/>
    </source>
</evidence>
<evidence type="ECO:0000259" key="1">
    <source>
        <dbReference type="Pfam" id="PF12697"/>
    </source>
</evidence>
<organism evidence="2 3">
    <name type="scientific">Aspergillus ellipticus CBS 707.79</name>
    <dbReference type="NCBI Taxonomy" id="1448320"/>
    <lineage>
        <taxon>Eukaryota</taxon>
        <taxon>Fungi</taxon>
        <taxon>Dikarya</taxon>
        <taxon>Ascomycota</taxon>
        <taxon>Pezizomycotina</taxon>
        <taxon>Eurotiomycetes</taxon>
        <taxon>Eurotiomycetidae</taxon>
        <taxon>Eurotiales</taxon>
        <taxon>Aspergillaceae</taxon>
        <taxon>Aspergillus</taxon>
        <taxon>Aspergillus subgen. Circumdati</taxon>
    </lineage>
</organism>
<dbReference type="Proteomes" id="UP000247810">
    <property type="component" value="Unassembled WGS sequence"/>
</dbReference>
<dbReference type="AlphaFoldDB" id="A0A319DRF6"/>
<keyword evidence="3" id="KW-1185">Reference proteome</keyword>
<dbReference type="InterPro" id="IPR052897">
    <property type="entry name" value="Sec-Metab_Biosynth_Hydrolase"/>
</dbReference>
<dbReference type="InterPro" id="IPR000073">
    <property type="entry name" value="AB_hydrolase_1"/>
</dbReference>
<dbReference type="PANTHER" id="PTHR37017:SF13">
    <property type="entry name" value="AB HYDROLASE-1 DOMAIN-CONTAINING PROTEIN"/>
    <property type="match status" value="1"/>
</dbReference>
<dbReference type="OrthoDB" id="1263307at2759"/>